<evidence type="ECO:0000313" key="3">
    <source>
        <dbReference type="EMBL" id="KTC73896.1"/>
    </source>
</evidence>
<keyword evidence="4" id="KW-0548">Nucleotidyltransferase</keyword>
<dbReference type="Pfam" id="PF08388">
    <property type="entry name" value="GIIM"/>
    <property type="match status" value="1"/>
</dbReference>
<reference evidence="4 6" key="2">
    <citation type="submission" date="2018-06" db="EMBL/GenBank/DDBJ databases">
        <authorList>
            <consortium name="Pathogen Informatics"/>
            <person name="Doyle S."/>
        </authorList>
    </citation>
    <scope>NUCLEOTIDE SEQUENCE [LARGE SCALE GENOMIC DNA]</scope>
    <source>
        <strain evidence="4 6">NCTC12437</strain>
    </source>
</reference>
<sequence length="214" mass="24909">MEQKVKPIVEEFLAERGLKLSEEKTTITHIDQGFDFLGHNIRKYKEKLLIKPSKDSVKTFLAHIRDIIARAKATSAKDLINILNPKIRGWTNYYRHAVSKAVFSKVDNDIFLALWAWAKRRHRNKGRRWIARKYFCSTGGDNWVFNAGLVLHQGHYKTLKLLNANATPIKRHIKIRAEATPYDPKYKQYFAEREKLQRFAKSTRVRTAGSESLA</sequence>
<dbReference type="PANTHER" id="PTHR34047">
    <property type="entry name" value="NUCLEAR INTRON MATURASE 1, MITOCHONDRIAL-RELATED"/>
    <property type="match status" value="1"/>
</dbReference>
<protein>
    <submittedName>
        <fullName evidence="4">Reverse transcriptase</fullName>
    </submittedName>
</protein>
<evidence type="ECO:0000313" key="5">
    <source>
        <dbReference type="Proteomes" id="UP000054735"/>
    </source>
</evidence>
<proteinExistence type="inferred from homology"/>
<dbReference type="Proteomes" id="UP000054735">
    <property type="component" value="Unassembled WGS sequence"/>
</dbReference>
<dbReference type="AlphaFoldDB" id="A0A378I6S9"/>
<dbReference type="OrthoDB" id="9793236at2"/>
<dbReference type="EMBL" id="UGNW01000001">
    <property type="protein sequence ID" value="STX30460.1"/>
    <property type="molecule type" value="Genomic_DNA"/>
</dbReference>
<evidence type="ECO:0000259" key="2">
    <source>
        <dbReference type="Pfam" id="PF08388"/>
    </source>
</evidence>
<evidence type="ECO:0000313" key="4">
    <source>
        <dbReference type="EMBL" id="STX30460.1"/>
    </source>
</evidence>
<evidence type="ECO:0000313" key="6">
    <source>
        <dbReference type="Proteomes" id="UP000255066"/>
    </source>
</evidence>
<name>A0A378I6S9_9GAMM</name>
<accession>A0A378I6S9</accession>
<organism evidence="4 6">
    <name type="scientific">Legionella birminghamensis</name>
    <dbReference type="NCBI Taxonomy" id="28083"/>
    <lineage>
        <taxon>Bacteria</taxon>
        <taxon>Pseudomonadati</taxon>
        <taxon>Pseudomonadota</taxon>
        <taxon>Gammaproteobacteria</taxon>
        <taxon>Legionellales</taxon>
        <taxon>Legionellaceae</taxon>
        <taxon>Legionella</taxon>
    </lineage>
</organism>
<dbReference type="InterPro" id="IPR013597">
    <property type="entry name" value="Mat_intron_G2"/>
</dbReference>
<dbReference type="InterPro" id="IPR051083">
    <property type="entry name" value="GrpII_Intron_Splice-Mob/Def"/>
</dbReference>
<dbReference type="EMBL" id="LNXT01000012">
    <property type="protein sequence ID" value="KTC73896.1"/>
    <property type="molecule type" value="Genomic_DNA"/>
</dbReference>
<gene>
    <name evidence="3" type="ORF">Lbir_0952</name>
    <name evidence="4" type="ORF">NCTC12437_00214</name>
</gene>
<evidence type="ECO:0000256" key="1">
    <source>
        <dbReference type="ARBA" id="ARBA00034120"/>
    </source>
</evidence>
<reference evidence="3 5" key="1">
    <citation type="submission" date="2015-11" db="EMBL/GenBank/DDBJ databases">
        <title>Genomic analysis of 38 Legionella species identifies large and diverse effector repertoires.</title>
        <authorList>
            <person name="Burstein D."/>
            <person name="Amaro F."/>
            <person name="Zusman T."/>
            <person name="Lifshitz Z."/>
            <person name="Cohen O."/>
            <person name="Gilbert J.A."/>
            <person name="Pupko T."/>
            <person name="Shuman H.A."/>
            <person name="Segal G."/>
        </authorList>
    </citation>
    <scope>NUCLEOTIDE SEQUENCE [LARGE SCALE GENOMIC DNA]</scope>
    <source>
        <strain evidence="3 5">CDC#1407-AL-14</strain>
    </source>
</reference>
<dbReference type="Proteomes" id="UP000255066">
    <property type="component" value="Unassembled WGS sequence"/>
</dbReference>
<dbReference type="PANTHER" id="PTHR34047:SF8">
    <property type="entry name" value="PROTEIN YKFC"/>
    <property type="match status" value="1"/>
</dbReference>
<keyword evidence="4" id="KW-0695">RNA-directed DNA polymerase</keyword>
<dbReference type="GO" id="GO:0003964">
    <property type="term" value="F:RNA-directed DNA polymerase activity"/>
    <property type="evidence" value="ECO:0007669"/>
    <property type="project" value="UniProtKB-KW"/>
</dbReference>
<keyword evidence="4" id="KW-0808">Transferase</keyword>
<dbReference type="STRING" id="28083.Lbir_0952"/>
<dbReference type="SUPFAM" id="SSF56672">
    <property type="entry name" value="DNA/RNA polymerases"/>
    <property type="match status" value="1"/>
</dbReference>
<comment type="similarity">
    <text evidence="1">Belongs to the bacterial reverse transcriptase family.</text>
</comment>
<feature type="domain" description="Group II intron maturase-specific" evidence="2">
    <location>
        <begin position="57"/>
        <end position="135"/>
    </location>
</feature>
<keyword evidence="5" id="KW-1185">Reference proteome</keyword>
<dbReference type="InterPro" id="IPR043502">
    <property type="entry name" value="DNA/RNA_pol_sf"/>
</dbReference>